<feature type="domain" description="PAS" evidence="3">
    <location>
        <begin position="8"/>
        <end position="74"/>
    </location>
</feature>
<dbReference type="Gene3D" id="3.30.450.20">
    <property type="entry name" value="PAS domain"/>
    <property type="match status" value="1"/>
</dbReference>
<dbReference type="Proteomes" id="UP001626537">
    <property type="component" value="Chromosome"/>
</dbReference>
<dbReference type="InterPro" id="IPR000014">
    <property type="entry name" value="PAS"/>
</dbReference>
<dbReference type="NCBIfam" id="TIGR00229">
    <property type="entry name" value="sensory_box"/>
    <property type="match status" value="1"/>
</dbReference>
<dbReference type="InterPro" id="IPR001789">
    <property type="entry name" value="Sig_transdc_resp-reg_receiver"/>
</dbReference>
<dbReference type="RefSeq" id="WP_407348377.1">
    <property type="nucleotide sequence ID" value="NZ_CP136864.1"/>
</dbReference>
<feature type="region of interest" description="Disordered" evidence="2">
    <location>
        <begin position="144"/>
        <end position="173"/>
    </location>
</feature>
<evidence type="ECO:0000256" key="2">
    <source>
        <dbReference type="SAM" id="MobiDB-lite"/>
    </source>
</evidence>
<dbReference type="SMART" id="SM00448">
    <property type="entry name" value="REC"/>
    <property type="match status" value="1"/>
</dbReference>
<proteinExistence type="predicted"/>
<dbReference type="CDD" id="cd00156">
    <property type="entry name" value="REC"/>
    <property type="match status" value="1"/>
</dbReference>
<dbReference type="InterPro" id="IPR011006">
    <property type="entry name" value="CheY-like_superfamily"/>
</dbReference>
<reference evidence="5 6" key="1">
    <citation type="submission" date="2023-10" db="EMBL/GenBank/DDBJ databases">
        <title>Two novel species belonging to the OM43/NOR5 clade.</title>
        <authorList>
            <person name="Park M."/>
        </authorList>
    </citation>
    <scope>NUCLEOTIDE SEQUENCE [LARGE SCALE GENOMIC DNA]</scope>
    <source>
        <strain evidence="5 6">IMCC43200</strain>
    </source>
</reference>
<gene>
    <name evidence="5" type="ORF">R0135_00860</name>
</gene>
<dbReference type="SUPFAM" id="SSF55785">
    <property type="entry name" value="PYP-like sensor domain (PAS domain)"/>
    <property type="match status" value="1"/>
</dbReference>
<dbReference type="Pfam" id="PF00989">
    <property type="entry name" value="PAS"/>
    <property type="match status" value="1"/>
</dbReference>
<evidence type="ECO:0000259" key="4">
    <source>
        <dbReference type="SMART" id="SM00448"/>
    </source>
</evidence>
<dbReference type="PANTHER" id="PTHR44591">
    <property type="entry name" value="STRESS RESPONSE REGULATOR PROTEIN 1"/>
    <property type="match status" value="1"/>
</dbReference>
<evidence type="ECO:0000256" key="1">
    <source>
        <dbReference type="ARBA" id="ARBA00022553"/>
    </source>
</evidence>
<evidence type="ECO:0000259" key="3">
    <source>
        <dbReference type="SMART" id="SM00091"/>
    </source>
</evidence>
<name>A0ABZ0I2K0_9GAMM</name>
<dbReference type="InterPro" id="IPR035965">
    <property type="entry name" value="PAS-like_dom_sf"/>
</dbReference>
<sequence>MTTVSEGLLARKFLDAAPDAMIVVDQLGKIVLCNQQIEALFAYSRDELINQPLDILLPKRFRDDHLKRRQHYAHAATRKVMGIGLNPYGRRKDGLELPIEITLSPVQSDEGSFVIAVIREATLKKSSLFDKPPTDNLSVTLENAEATDNTHHRAGTTACTSTNGNSPALASASDDLRRPLNSLDSCLSAITRELTDPQLLSLTDEMQRSVSTLGALVDSLDSQSQQYQDSDERHEESIIKDSGNTVNAPTILLIDDDPAIVDATTMLFESIGSKVHSARCGDDAMAQLDAGARPDILLFDYQLPGDNGVELIKRVRRITDSQLPSILLTGDTTGDEIRAANLCNCAILTKPIDPEQLLALARNPENI</sequence>
<dbReference type="CDD" id="cd00130">
    <property type="entry name" value="PAS"/>
    <property type="match status" value="1"/>
</dbReference>
<evidence type="ECO:0000313" key="6">
    <source>
        <dbReference type="Proteomes" id="UP001626537"/>
    </source>
</evidence>
<keyword evidence="1" id="KW-0597">Phosphoprotein</keyword>
<dbReference type="SMART" id="SM00091">
    <property type="entry name" value="PAS"/>
    <property type="match status" value="1"/>
</dbReference>
<dbReference type="InterPro" id="IPR013767">
    <property type="entry name" value="PAS_fold"/>
</dbReference>
<feature type="domain" description="Response regulatory" evidence="4">
    <location>
        <begin position="249"/>
        <end position="361"/>
    </location>
</feature>
<accession>A0ABZ0I2K0</accession>
<organism evidence="5 6">
    <name type="scientific">Congregibacter variabilis</name>
    <dbReference type="NCBI Taxonomy" id="3081200"/>
    <lineage>
        <taxon>Bacteria</taxon>
        <taxon>Pseudomonadati</taxon>
        <taxon>Pseudomonadota</taxon>
        <taxon>Gammaproteobacteria</taxon>
        <taxon>Cellvibrionales</taxon>
        <taxon>Halieaceae</taxon>
        <taxon>Congregibacter</taxon>
    </lineage>
</organism>
<keyword evidence="6" id="KW-1185">Reference proteome</keyword>
<dbReference type="InterPro" id="IPR050595">
    <property type="entry name" value="Bact_response_regulator"/>
</dbReference>
<dbReference type="PANTHER" id="PTHR44591:SF3">
    <property type="entry name" value="RESPONSE REGULATORY DOMAIN-CONTAINING PROTEIN"/>
    <property type="match status" value="1"/>
</dbReference>
<protein>
    <submittedName>
        <fullName evidence="5">Response regulator</fullName>
    </submittedName>
</protein>
<dbReference type="Pfam" id="PF00072">
    <property type="entry name" value="Response_reg"/>
    <property type="match status" value="1"/>
</dbReference>
<evidence type="ECO:0000313" key="5">
    <source>
        <dbReference type="EMBL" id="WOJ93732.1"/>
    </source>
</evidence>
<dbReference type="EMBL" id="CP136864">
    <property type="protein sequence ID" value="WOJ93732.1"/>
    <property type="molecule type" value="Genomic_DNA"/>
</dbReference>
<dbReference type="Gene3D" id="3.40.50.2300">
    <property type="match status" value="1"/>
</dbReference>
<feature type="compositionally biased region" description="Polar residues" evidence="2">
    <location>
        <begin position="157"/>
        <end position="168"/>
    </location>
</feature>
<dbReference type="SUPFAM" id="SSF52172">
    <property type="entry name" value="CheY-like"/>
    <property type="match status" value="1"/>
</dbReference>